<protein>
    <submittedName>
        <fullName evidence="1">Transposase</fullName>
    </submittedName>
</protein>
<gene>
    <name evidence="1" type="ORF">NCTC11421_03303</name>
</gene>
<dbReference type="EMBL" id="UGRI01000001">
    <property type="protein sequence ID" value="SUA25287.1"/>
    <property type="molecule type" value="Genomic_DNA"/>
</dbReference>
<proteinExistence type="predicted"/>
<reference evidence="1" key="1">
    <citation type="submission" date="2018-06" db="EMBL/GenBank/DDBJ databases">
        <authorList>
            <consortium name="Pathogen Informatics"/>
            <person name="Doyle S."/>
        </authorList>
    </citation>
    <scope>NUCLEOTIDE SEQUENCE [LARGE SCALE GENOMIC DNA]</scope>
    <source>
        <strain evidence="1">NCTC11421</strain>
    </source>
</reference>
<organism evidence="1">
    <name type="scientific">Neisseria gonorrhoeae</name>
    <dbReference type="NCBI Taxonomy" id="485"/>
    <lineage>
        <taxon>Bacteria</taxon>
        <taxon>Pseudomonadati</taxon>
        <taxon>Pseudomonadota</taxon>
        <taxon>Betaproteobacteria</taxon>
        <taxon>Neisseriales</taxon>
        <taxon>Neisseriaceae</taxon>
        <taxon>Neisseria</taxon>
    </lineage>
</organism>
<sequence length="67" mass="7367">MISSFTMTDLSNGPHLEMFDGEVEADESYLADNAKVNAVAVLPEKSQYSGFSNEMARFPLPSVMYVS</sequence>
<dbReference type="AlphaFoldDB" id="A0A378W1E3"/>
<evidence type="ECO:0000313" key="1">
    <source>
        <dbReference type="EMBL" id="SUA25287.1"/>
    </source>
</evidence>
<accession>A0A378W1E3</accession>
<name>A0A378W1E3_NEIGO</name>